<protein>
    <submittedName>
        <fullName evidence="3">Type VI secretion system protein TssA</fullName>
    </submittedName>
</protein>
<feature type="region of interest" description="Disordered" evidence="1">
    <location>
        <begin position="183"/>
        <end position="215"/>
    </location>
</feature>
<evidence type="ECO:0000313" key="4">
    <source>
        <dbReference type="Proteomes" id="UP001140979"/>
    </source>
</evidence>
<dbReference type="AlphaFoldDB" id="A0A9X4EZ35"/>
<dbReference type="PANTHER" id="PTHR37024">
    <property type="entry name" value="TYPE VI SECRETION SYSTEM DUF2094 AND IMPA-RELATED DOMAIN PROTEIN"/>
    <property type="match status" value="1"/>
</dbReference>
<dbReference type="InterPro" id="IPR017739">
    <property type="entry name" value="T6SS-assoc_VCA0119"/>
</dbReference>
<proteinExistence type="predicted"/>
<dbReference type="Proteomes" id="UP001140979">
    <property type="component" value="Unassembled WGS sequence"/>
</dbReference>
<dbReference type="Pfam" id="PF16989">
    <property type="entry name" value="T6SS_VasJ"/>
    <property type="match status" value="1"/>
</dbReference>
<gene>
    <name evidence="3" type="primary">tssA</name>
    <name evidence="3" type="ORF">L9W94_03010</name>
</gene>
<dbReference type="RefSeq" id="WP_274682594.1">
    <property type="nucleotide sequence ID" value="NZ_JAKNAZ010000025.1"/>
</dbReference>
<dbReference type="EMBL" id="JAKNBA010000003">
    <property type="protein sequence ID" value="MDE1241129.1"/>
    <property type="molecule type" value="Genomic_DNA"/>
</dbReference>
<feature type="compositionally biased region" description="Low complexity" evidence="1">
    <location>
        <begin position="204"/>
        <end position="215"/>
    </location>
</feature>
<evidence type="ECO:0000256" key="1">
    <source>
        <dbReference type="SAM" id="MobiDB-lite"/>
    </source>
</evidence>
<reference evidence="3" key="1">
    <citation type="submission" date="2022-02" db="EMBL/GenBank/DDBJ databases">
        <title>Emergence and expansion in Europe of a Vibrio aestuarianus clonal complex pathogenic for oysters.</title>
        <authorList>
            <person name="Mesnil A."/>
            <person name="Travers M.-A."/>
        </authorList>
    </citation>
    <scope>NUCLEOTIDE SEQUENCE</scope>
    <source>
        <strain evidence="3">19_064_11T1</strain>
    </source>
</reference>
<comment type="caution">
    <text evidence="3">The sequence shown here is derived from an EMBL/GenBank/DDBJ whole genome shotgun (WGS) entry which is preliminary data.</text>
</comment>
<name>A0A9X4EZ35_9VIBR</name>
<evidence type="ECO:0000313" key="3">
    <source>
        <dbReference type="EMBL" id="MDE1241129.1"/>
    </source>
</evidence>
<dbReference type="InterPro" id="IPR010657">
    <property type="entry name" value="ImpA_N"/>
</dbReference>
<organism evidence="3 4">
    <name type="scientific">Vibrio aestuarianus</name>
    <dbReference type="NCBI Taxonomy" id="28171"/>
    <lineage>
        <taxon>Bacteria</taxon>
        <taxon>Pseudomonadati</taxon>
        <taxon>Pseudomonadota</taxon>
        <taxon>Gammaproteobacteria</taxon>
        <taxon>Vibrionales</taxon>
        <taxon>Vibrionaceae</taxon>
        <taxon>Vibrio</taxon>
    </lineage>
</organism>
<accession>A0A9X4EZ35</accession>
<sequence>MELIDYRRCITQPIERGNPVGERLIDDPLFDFVEDQMMKVGSLAHSSVQWDEVEHSTLKLLSEKSKDLKLLIYLLQCLHNQVTPQRFTTSLLVLGDFMSLYWEDCFPAPGKRGGLPRRKFFSQIVQRLALVIDKIDFAQFDLQDSDDLNSAIDAWQKSVTSVGLMSDSVETLVTKINSELRRASEREQVNKSAEQTPLVERKTSPASSSSISVDSSSDKAAKQTLLKVSEFLSEQEFGLTLAIRVRRYAVWSSITSPPEHDASGETLLRAMSQERVKEYQDQMRSPDLALWRKVEQSLTMAPYWFEGQMMSYHIAQSLGKTLWCEAILSESQQFLERLPSLIDLKFKGGEPFVSNAVKEWLVSSHNSSSQGQVTGDWQEKRKEAFTLAKEGGIAVALSMLNDGLVGASEPRDKFYWRLLSADLLNANNLDAMAKEQYQTLHAQATTMSVTDWEPSLVDQLEQYTTSE</sequence>
<evidence type="ECO:0000259" key="2">
    <source>
        <dbReference type="Pfam" id="PF06812"/>
    </source>
</evidence>
<dbReference type="PANTHER" id="PTHR37024:SF3">
    <property type="entry name" value="TYPE VI SECRETION SYSTEM PROTEIN TSSA"/>
    <property type="match status" value="1"/>
</dbReference>
<dbReference type="NCBIfam" id="TIGR03362">
    <property type="entry name" value="VI_chp_7"/>
    <property type="match status" value="1"/>
</dbReference>
<dbReference type="Pfam" id="PF06812">
    <property type="entry name" value="ImpA_N"/>
    <property type="match status" value="1"/>
</dbReference>
<feature type="domain" description="ImpA N-terminal" evidence="2">
    <location>
        <begin position="12"/>
        <end position="125"/>
    </location>
</feature>